<evidence type="ECO:0000313" key="2">
    <source>
        <dbReference type="Proteomes" id="UP000008631"/>
    </source>
</evidence>
<dbReference type="EMBL" id="CP002353">
    <property type="protein sequence ID" value="ADV60668.1"/>
    <property type="molecule type" value="Genomic_DNA"/>
</dbReference>
<dbReference type="PANTHER" id="PTHR42926:SF1">
    <property type="entry name" value="CIRCADIAN CLOCK OSCILLATOR PROTEIN KAIC 1"/>
    <property type="match status" value="1"/>
</dbReference>
<reference key="1">
    <citation type="submission" date="2010-11" db="EMBL/GenBank/DDBJ databases">
        <title>The complete sequence of chromosome of Isophaera pallida ATCC 43644.</title>
        <authorList>
            <consortium name="US DOE Joint Genome Institute (JGI-PGF)"/>
            <person name="Lucas S."/>
            <person name="Copeland A."/>
            <person name="Lapidus A."/>
            <person name="Bruce D."/>
            <person name="Goodwin L."/>
            <person name="Pitluck S."/>
            <person name="Kyrpides N."/>
            <person name="Mavromatis K."/>
            <person name="Pagani I."/>
            <person name="Ivanova N."/>
            <person name="Saunders E."/>
            <person name="Brettin T."/>
            <person name="Detter J.C."/>
            <person name="Han C."/>
            <person name="Tapia R."/>
            <person name="Land M."/>
            <person name="Hauser L."/>
            <person name="Markowitz V."/>
            <person name="Cheng J.-F."/>
            <person name="Hugenholtz P."/>
            <person name="Woyke T."/>
            <person name="Wu D."/>
            <person name="Eisen J.A."/>
        </authorList>
    </citation>
    <scope>NUCLEOTIDE SEQUENCE</scope>
    <source>
        <strain>ATCC 43644</strain>
    </source>
</reference>
<dbReference type="HOGENOM" id="CLU_949483_0_0_0"/>
<dbReference type="AlphaFoldDB" id="E8R5C7"/>
<evidence type="ECO:0000313" key="1">
    <source>
        <dbReference type="EMBL" id="ADV60668.1"/>
    </source>
</evidence>
<accession>E8R5C7</accession>
<dbReference type="Gene3D" id="3.40.50.300">
    <property type="entry name" value="P-loop containing nucleotide triphosphate hydrolases"/>
    <property type="match status" value="1"/>
</dbReference>
<dbReference type="RefSeq" id="WP_013562957.1">
    <property type="nucleotide sequence ID" value="NC_014962.1"/>
</dbReference>
<evidence type="ECO:0008006" key="3">
    <source>
        <dbReference type="Google" id="ProtNLM"/>
    </source>
</evidence>
<dbReference type="PANTHER" id="PTHR42926">
    <property type="match status" value="1"/>
</dbReference>
<dbReference type="InParanoid" id="E8R5C7"/>
<reference evidence="1 2" key="2">
    <citation type="journal article" date="2011" name="Stand. Genomic Sci.">
        <title>Complete genome sequence of Isosphaera pallida type strain (IS1B).</title>
        <authorList>
            <consortium name="US DOE Joint Genome Institute (JGI-PGF)"/>
            <person name="Goker M."/>
            <person name="Cleland D."/>
            <person name="Saunders E."/>
            <person name="Lapidus A."/>
            <person name="Nolan M."/>
            <person name="Lucas S."/>
            <person name="Hammon N."/>
            <person name="Deshpande S."/>
            <person name="Cheng J.F."/>
            <person name="Tapia R."/>
            <person name="Han C."/>
            <person name="Goodwin L."/>
            <person name="Pitluck S."/>
            <person name="Liolios K."/>
            <person name="Pagani I."/>
            <person name="Ivanova N."/>
            <person name="Mavromatis K."/>
            <person name="Pati A."/>
            <person name="Chen A."/>
            <person name="Palaniappan K."/>
            <person name="Land M."/>
            <person name="Hauser L."/>
            <person name="Chang Y.J."/>
            <person name="Jeffries C.D."/>
            <person name="Detter J.C."/>
            <person name="Beck B."/>
            <person name="Woyke T."/>
            <person name="Bristow J."/>
            <person name="Eisen J.A."/>
            <person name="Markowitz V."/>
            <person name="Hugenholtz P."/>
            <person name="Kyrpides N.C."/>
            <person name="Klenk H.P."/>
        </authorList>
    </citation>
    <scope>NUCLEOTIDE SEQUENCE [LARGE SCALE GENOMIC DNA]</scope>
    <source>
        <strain evidence="2">ATCC 43644 / DSM 9630 / IS1B</strain>
    </source>
</reference>
<dbReference type="OrthoDB" id="248166at2"/>
<organism evidence="1 2">
    <name type="scientific">Isosphaera pallida (strain ATCC 43644 / DSM 9630 / IS1B)</name>
    <dbReference type="NCBI Taxonomy" id="575540"/>
    <lineage>
        <taxon>Bacteria</taxon>
        <taxon>Pseudomonadati</taxon>
        <taxon>Planctomycetota</taxon>
        <taxon>Planctomycetia</taxon>
        <taxon>Isosphaerales</taxon>
        <taxon>Isosphaeraceae</taxon>
        <taxon>Isosphaera</taxon>
    </lineage>
</organism>
<name>E8R5C7_ISOPI</name>
<dbReference type="Proteomes" id="UP000008631">
    <property type="component" value="Chromosome"/>
</dbReference>
<sequence>MTVKRRQAFGLPVLDQALGGGLLPGTLTVVAGATGVGKTQLGLTWAAQGRRDPAESCRGIVCDLASRGDSQNHAAYAQRLDDWILTEHPNTGPHDPALDPLEYPFEFQRPLGDWFRPFHHAGKRVTRRDLEADAWHEWKVDLARTLRRAAAWHYAWFVRGVRRVVFDGVEPTDRFADSIQFELFEYLYHQVLRREADWLAREVFRERFRSVADQVAHSDHRYRHDEIGCLYLYTTPQVMLDDLVTAPISEGDLFANANTIIFMGRTKLNNGYGRALHVAKHRGSVCDEGIKVYRIVESGLEFL</sequence>
<dbReference type="InterPro" id="IPR051347">
    <property type="entry name" value="Circadian_clock_KaiC-rel"/>
</dbReference>
<keyword evidence="2" id="KW-1185">Reference proteome</keyword>
<protein>
    <recommendedName>
        <fullName evidence="3">Recombinase RecA</fullName>
    </recommendedName>
</protein>
<dbReference type="SUPFAM" id="SSF52540">
    <property type="entry name" value="P-loop containing nucleoside triphosphate hydrolases"/>
    <property type="match status" value="1"/>
</dbReference>
<dbReference type="KEGG" id="ipa:Isop_0071"/>
<dbReference type="InterPro" id="IPR027417">
    <property type="entry name" value="P-loop_NTPase"/>
</dbReference>
<dbReference type="eggNOG" id="COG0467">
    <property type="taxonomic scope" value="Bacteria"/>
</dbReference>
<dbReference type="STRING" id="575540.Isop_0071"/>
<gene>
    <name evidence="1" type="ordered locus">Isop_0071</name>
</gene>
<proteinExistence type="predicted"/>